<accession>A0A7U9H9V9</accession>
<reference evidence="2" key="1">
    <citation type="journal article" date="2013" name="Genome Biol. Evol.">
        <title>The genome sequence of Streptomyces lividans 66 reveals a novel tRNA-dependent peptide biosynthetic system within a metal-related genomic island.</title>
        <authorList>
            <person name="Cruz-Morales P."/>
            <person name="Vijgenboom E."/>
            <person name="Iruegas-Bocardo F."/>
            <person name="Girard G."/>
            <person name="Yanez-Guerra L.A."/>
            <person name="Ramos-Aboites H.E."/>
            <person name="Pernodet J.L."/>
            <person name="Anne J."/>
            <person name="van Wezel G.P."/>
            <person name="Barona-Gomez F."/>
        </authorList>
    </citation>
    <scope>NUCLEOTIDE SEQUENCE [LARGE SCALE GENOMIC DNA]</scope>
    <source>
        <strain evidence="2">1326</strain>
    </source>
</reference>
<organism evidence="1 2">
    <name type="scientific">Streptomyces lividans 1326</name>
    <dbReference type="NCBI Taxonomy" id="1200984"/>
    <lineage>
        <taxon>Bacteria</taxon>
        <taxon>Bacillati</taxon>
        <taxon>Actinomycetota</taxon>
        <taxon>Actinomycetes</taxon>
        <taxon>Kitasatosporales</taxon>
        <taxon>Streptomycetaceae</taxon>
        <taxon>Streptomyces</taxon>
    </lineage>
</organism>
<name>A0A7U9H9V9_STRLI</name>
<dbReference type="Proteomes" id="UP000014062">
    <property type="component" value="Chromosome"/>
</dbReference>
<protein>
    <submittedName>
        <fullName evidence="1">Uncharacterized protein</fullName>
    </submittedName>
</protein>
<proteinExistence type="predicted"/>
<evidence type="ECO:0000313" key="1">
    <source>
        <dbReference type="EMBL" id="EOY45011.1"/>
    </source>
</evidence>
<evidence type="ECO:0000313" key="2">
    <source>
        <dbReference type="Proteomes" id="UP000014062"/>
    </source>
</evidence>
<sequence>MRRPGPIAELRVHRGRGILGLILRPGTAGARRPSSTVERSSVHG</sequence>
<gene>
    <name evidence="1" type="ORF">SLI_0292</name>
</gene>
<dbReference type="AlphaFoldDB" id="A0A7U9H9V9"/>
<dbReference type="EMBL" id="CM001889">
    <property type="protein sequence ID" value="EOY45011.1"/>
    <property type="molecule type" value="Genomic_DNA"/>
</dbReference>